<evidence type="ECO:0000256" key="1">
    <source>
        <dbReference type="ARBA" id="ARBA00006328"/>
    </source>
</evidence>
<dbReference type="PANTHER" id="PTHR42748">
    <property type="entry name" value="NITROGEN METABOLITE REPRESSION PROTEIN NMRA FAMILY MEMBER"/>
    <property type="match status" value="1"/>
</dbReference>
<name>A0A448HGG0_9ACTO</name>
<dbReference type="OrthoDB" id="4457504at2"/>
<proteinExistence type="inferred from homology"/>
<keyword evidence="5" id="KW-0560">Oxidoreductase</keyword>
<dbReference type="InterPro" id="IPR051164">
    <property type="entry name" value="NmrA-like_oxidored"/>
</dbReference>
<organism evidence="5 6">
    <name type="scientific">Actinomyces howellii</name>
    <dbReference type="NCBI Taxonomy" id="52771"/>
    <lineage>
        <taxon>Bacteria</taxon>
        <taxon>Bacillati</taxon>
        <taxon>Actinomycetota</taxon>
        <taxon>Actinomycetes</taxon>
        <taxon>Actinomycetales</taxon>
        <taxon>Actinomycetaceae</taxon>
        <taxon>Actinomyces</taxon>
    </lineage>
</organism>
<dbReference type="GO" id="GO:0016491">
    <property type="term" value="F:oxidoreductase activity"/>
    <property type="evidence" value="ECO:0007669"/>
    <property type="project" value="UniProtKB-KW"/>
</dbReference>
<evidence type="ECO:0000256" key="3">
    <source>
        <dbReference type="SAM" id="MobiDB-lite"/>
    </source>
</evidence>
<evidence type="ECO:0000259" key="4">
    <source>
        <dbReference type="Pfam" id="PF05368"/>
    </source>
</evidence>
<evidence type="ECO:0000313" key="6">
    <source>
        <dbReference type="Proteomes" id="UP000266895"/>
    </source>
</evidence>
<evidence type="ECO:0000256" key="2">
    <source>
        <dbReference type="ARBA" id="ARBA00022857"/>
    </source>
</evidence>
<evidence type="ECO:0000313" key="5">
    <source>
        <dbReference type="EMBL" id="VEG27932.1"/>
    </source>
</evidence>
<dbReference type="EC" id="1.7.-.-" evidence="5"/>
<comment type="similarity">
    <text evidence="1">Belongs to the NmrA-type oxidoreductase family.</text>
</comment>
<feature type="region of interest" description="Disordered" evidence="3">
    <location>
        <begin position="83"/>
        <end position="116"/>
    </location>
</feature>
<protein>
    <submittedName>
        <fullName evidence="5">NAD(P)H azoreductase</fullName>
        <ecNumber evidence="5">1.7.-.-</ecNumber>
    </submittedName>
</protein>
<dbReference type="Gene3D" id="3.40.50.720">
    <property type="entry name" value="NAD(P)-binding Rossmann-like Domain"/>
    <property type="match status" value="1"/>
</dbReference>
<feature type="region of interest" description="Disordered" evidence="3">
    <location>
        <begin position="1"/>
        <end position="49"/>
    </location>
</feature>
<dbReference type="Proteomes" id="UP000266895">
    <property type="component" value="Chromosome"/>
</dbReference>
<reference evidence="5 6" key="1">
    <citation type="submission" date="2018-12" db="EMBL/GenBank/DDBJ databases">
        <authorList>
            <consortium name="Pathogen Informatics"/>
        </authorList>
    </citation>
    <scope>NUCLEOTIDE SEQUENCE [LARGE SCALE GENOMIC DNA]</scope>
    <source>
        <strain evidence="5 6">NCTC11636</strain>
    </source>
</reference>
<sequence>MTRKSTPPPKRPTPITASHVHFPPPPTPQDVRSEHHGRPFPHGRTGAGPERAFNLLTECTQRPSCTLGCEVLPDLCSGRPVIATVPGHGTPPTPQRRPQPQAAPRAPPAGSVRTHGGYTVRRDIWPRWEKETMASASTPRPGAETEDRRLTVRTLTVFGASGQTGRALIAQLLARGVQVRAVTRAQSMASFPPAVDVAHGDLADPDTLVEALRGADAVYHIAPAFSPHEVAFGRNVIAAATTAGAHRVVYHSVMRSMTPSMPHHWRKWMVEEPLRSAQLDWTILRPAMYMQTPIASSMPHAPPWRLDCPHGACSPRSMSRMSRMPLPLCCWPLATRGGITSWPGPKS</sequence>
<feature type="compositionally biased region" description="Pro residues" evidence="3">
    <location>
        <begin position="1"/>
        <end position="12"/>
    </location>
</feature>
<dbReference type="AlphaFoldDB" id="A0A448HGG0"/>
<dbReference type="KEGG" id="ahw:NCTC11636_01241"/>
<feature type="domain" description="NmrA-like" evidence="4">
    <location>
        <begin position="153"/>
        <end position="292"/>
    </location>
</feature>
<keyword evidence="2" id="KW-0521">NADP</keyword>
<accession>A0A448HGG0</accession>
<dbReference type="Pfam" id="PF05368">
    <property type="entry name" value="NmrA"/>
    <property type="match status" value="1"/>
</dbReference>
<dbReference type="PANTHER" id="PTHR42748:SF7">
    <property type="entry name" value="NMRA LIKE REDOX SENSOR 1-RELATED"/>
    <property type="match status" value="1"/>
</dbReference>
<keyword evidence="6" id="KW-1185">Reference proteome</keyword>
<gene>
    <name evidence="5" type="primary">azoB_1</name>
    <name evidence="5" type="ORF">NCTC11636_01241</name>
</gene>
<dbReference type="InterPro" id="IPR036291">
    <property type="entry name" value="NAD(P)-bd_dom_sf"/>
</dbReference>
<dbReference type="EMBL" id="LR134350">
    <property type="protein sequence ID" value="VEG27932.1"/>
    <property type="molecule type" value="Genomic_DNA"/>
</dbReference>
<dbReference type="InterPro" id="IPR008030">
    <property type="entry name" value="NmrA-like"/>
</dbReference>
<dbReference type="SUPFAM" id="SSF51735">
    <property type="entry name" value="NAD(P)-binding Rossmann-fold domains"/>
    <property type="match status" value="1"/>
</dbReference>